<dbReference type="InterPro" id="IPR001031">
    <property type="entry name" value="Thioesterase"/>
</dbReference>
<organism evidence="6 7">
    <name type="scientific">Achaetomium macrosporum</name>
    <dbReference type="NCBI Taxonomy" id="79813"/>
    <lineage>
        <taxon>Eukaryota</taxon>
        <taxon>Fungi</taxon>
        <taxon>Dikarya</taxon>
        <taxon>Ascomycota</taxon>
        <taxon>Pezizomycotina</taxon>
        <taxon>Sordariomycetes</taxon>
        <taxon>Sordariomycetidae</taxon>
        <taxon>Sordariales</taxon>
        <taxon>Chaetomiaceae</taxon>
        <taxon>Achaetomium</taxon>
    </lineage>
</organism>
<dbReference type="SMART" id="SM00825">
    <property type="entry name" value="PKS_KS"/>
    <property type="match status" value="1"/>
</dbReference>
<reference evidence="6" key="2">
    <citation type="submission" date="2023-05" db="EMBL/GenBank/DDBJ databases">
        <authorList>
            <consortium name="Lawrence Berkeley National Laboratory"/>
            <person name="Steindorff A."/>
            <person name="Hensen N."/>
            <person name="Bonometti L."/>
            <person name="Westerberg I."/>
            <person name="Brannstrom I.O."/>
            <person name="Guillou S."/>
            <person name="Cros-Aarteil S."/>
            <person name="Calhoun S."/>
            <person name="Haridas S."/>
            <person name="Kuo A."/>
            <person name="Mondo S."/>
            <person name="Pangilinan J."/>
            <person name="Riley R."/>
            <person name="Labutti K."/>
            <person name="Andreopoulos B."/>
            <person name="Lipzen A."/>
            <person name="Chen C."/>
            <person name="Yanf M."/>
            <person name="Daum C."/>
            <person name="Ng V."/>
            <person name="Clum A."/>
            <person name="Ohm R."/>
            <person name="Martin F."/>
            <person name="Silar P."/>
            <person name="Natvig D."/>
            <person name="Lalanne C."/>
            <person name="Gautier V."/>
            <person name="Ament-Velasquez S.L."/>
            <person name="Kruys A."/>
            <person name="Hutchinson M.I."/>
            <person name="Powell A.J."/>
            <person name="Barry K."/>
            <person name="Miller A.N."/>
            <person name="Grigoriev I.V."/>
            <person name="Debuchy R."/>
            <person name="Gladieux P."/>
            <person name="Thoren M.H."/>
            <person name="Johannesson H."/>
        </authorList>
    </citation>
    <scope>NUCLEOTIDE SEQUENCE</scope>
    <source>
        <strain evidence="6">CBS 532.94</strain>
    </source>
</reference>
<dbReference type="Gene3D" id="1.10.1200.10">
    <property type="entry name" value="ACP-like"/>
    <property type="match status" value="1"/>
</dbReference>
<dbReference type="PANTHER" id="PTHR43775">
    <property type="entry name" value="FATTY ACID SYNTHASE"/>
    <property type="match status" value="1"/>
</dbReference>
<accession>A0AAN7H3E8</accession>
<dbReference type="InterPro" id="IPR032088">
    <property type="entry name" value="SAT"/>
</dbReference>
<name>A0AAN7H3E8_9PEZI</name>
<evidence type="ECO:0000256" key="2">
    <source>
        <dbReference type="ARBA" id="ARBA00022553"/>
    </source>
</evidence>
<dbReference type="SUPFAM" id="SSF53474">
    <property type="entry name" value="alpha/beta-Hydrolases"/>
    <property type="match status" value="1"/>
</dbReference>
<dbReference type="GO" id="GO:0031177">
    <property type="term" value="F:phosphopantetheine binding"/>
    <property type="evidence" value="ECO:0007669"/>
    <property type="project" value="InterPro"/>
</dbReference>
<evidence type="ECO:0000256" key="1">
    <source>
        <dbReference type="ARBA" id="ARBA00022450"/>
    </source>
</evidence>
<keyword evidence="7" id="KW-1185">Reference proteome</keyword>
<dbReference type="InterPro" id="IPR014043">
    <property type="entry name" value="Acyl_transferase_dom"/>
</dbReference>
<feature type="non-terminal residue" evidence="6">
    <location>
        <position position="1112"/>
    </location>
</feature>
<dbReference type="InterPro" id="IPR029058">
    <property type="entry name" value="AB_hydrolase_fold"/>
</dbReference>
<sequence length="1112" mass="118683">MTLGKQYPTSPSTHLVGSCLGLLAAFAISCSENIRKLVEVGPELVVVAFRLGLAVQNKTVSVVSGFDGAATMSYAVAGVDRASASELVGTFCQTQSLSPAVRLYVSAVGKGNATISGPPGQLRDFFSSHPILKSAKIPLRGLFHSSALYDASKVAARVENMSAKLRQRAGRLDIISNAEGESTIPTGPAEQSLEAILSQILLQQMQWDLVTKRAAEPTKGSGSPGTAILPFAAGSVQGLAAVLREPGSRDAATVHVVDTAGDARSGTHYDAADPASGKNRRKIAIIGFSGRFPEAENNEEFWSLFLAGLDVVKEIPKDRFDPQLYLDPTGKRKNTSGATKGCFVKNPDLFDSRFFGIDDYRECNAGQNIDTYFVPGGSRAFLPGRINYPFRFRGPSFDVDTGCSSGLAAVHIAWSSIWTHDCDVAITFDDSADGCCRAESVATVLLKRLDAAILDGDPVYGIILGAVTNHSAEARVIFSRILNSADIDSSEVSYIEMYAGGNSSVLLEEAPVQLLPASHHRHTDQDDARPMHVVAVSAKSQTALRRNIRALVNYLDAHPDTSIGSLAYTTIARRVHYDFRAAVEGKTVQEVRQGLLAVETKEHRAQQGDVPVGFCFTGQGAQYLGMGRRLLEMPQFKSFVAGLDEVVRLQGFETILSIIDGSCTTPLDQLPPARVQLATAVLQMALGKFWRSLGITPQLVVGHSLGEYAAMNSAGGLAIKATQLKVQFAFHSAQSCATIAFRDPSVPLLSPRLGQAVTSAADLGAPAAYLARHCRETVNFCTALQATRASGAMSDRMVWVEPVMVQEVAPPTAQHVPARLPASKQQGGSAMADRFRAVLAEEVGAPVSDVQDNVELAELGVDSLLALTISDRLLEELGVKDLIQIVAGGSDVSEPEPDSASSMPPGSSSSGNPPRTAHTSAPTPPASTLSLSGSGSDCYVVDKKDLAPFTPTSVPPRVTVYGLNSPFVKNTAAMPFCRLDDLVGAYIAELRRRQPRGPYHVGGWSAGGICAYRAAQRLVEEHGEAVHGLVLLDSPNPVGSKKLPERLYGEFEKRGMFGSAAKRNMLWLLRRREGRDLEANGSDAIVPAEGIVVEVVKGANHFNLMQKPAVER</sequence>
<dbReference type="SMART" id="SM00827">
    <property type="entry name" value="PKS_AT"/>
    <property type="match status" value="1"/>
</dbReference>
<dbReference type="InterPro" id="IPR016039">
    <property type="entry name" value="Thiolase-like"/>
</dbReference>
<feature type="compositionally biased region" description="Low complexity" evidence="4">
    <location>
        <begin position="898"/>
        <end position="914"/>
    </location>
</feature>
<dbReference type="GO" id="GO:0004312">
    <property type="term" value="F:fatty acid synthase activity"/>
    <property type="evidence" value="ECO:0007669"/>
    <property type="project" value="TreeGrafter"/>
</dbReference>
<dbReference type="Pfam" id="PF00698">
    <property type="entry name" value="Acyl_transf_1"/>
    <property type="match status" value="1"/>
</dbReference>
<evidence type="ECO:0000259" key="5">
    <source>
        <dbReference type="PROSITE" id="PS52004"/>
    </source>
</evidence>
<dbReference type="InterPro" id="IPR009081">
    <property type="entry name" value="PP-bd_ACP"/>
</dbReference>
<dbReference type="Proteomes" id="UP001303760">
    <property type="component" value="Unassembled WGS sequence"/>
</dbReference>
<dbReference type="GO" id="GO:0044550">
    <property type="term" value="P:secondary metabolite biosynthetic process"/>
    <property type="evidence" value="ECO:0007669"/>
    <property type="project" value="TreeGrafter"/>
</dbReference>
<feature type="domain" description="Ketosynthase family 3 (KS3)" evidence="5">
    <location>
        <begin position="280"/>
        <end position="627"/>
    </location>
</feature>
<dbReference type="Gene3D" id="3.40.50.1820">
    <property type="entry name" value="alpha/beta hydrolase"/>
    <property type="match status" value="1"/>
</dbReference>
<dbReference type="Pfam" id="PF00109">
    <property type="entry name" value="ketoacyl-synt"/>
    <property type="match status" value="2"/>
</dbReference>
<dbReference type="PANTHER" id="PTHR43775:SF45">
    <property type="entry name" value="CONIDIAL PIGMENT POLYKETIDE SYNTHASE ALB1"/>
    <property type="match status" value="1"/>
</dbReference>
<dbReference type="SUPFAM" id="SSF47336">
    <property type="entry name" value="ACP-like"/>
    <property type="match status" value="1"/>
</dbReference>
<dbReference type="InterPro" id="IPR006162">
    <property type="entry name" value="Ppantetheine_attach_site"/>
</dbReference>
<dbReference type="InterPro" id="IPR050091">
    <property type="entry name" value="PKS_NRPS_Biosynth_Enz"/>
</dbReference>
<dbReference type="InterPro" id="IPR001227">
    <property type="entry name" value="Ac_transferase_dom_sf"/>
</dbReference>
<dbReference type="CDD" id="cd00833">
    <property type="entry name" value="PKS"/>
    <property type="match status" value="1"/>
</dbReference>
<dbReference type="InterPro" id="IPR016035">
    <property type="entry name" value="Acyl_Trfase/lysoPLipase"/>
</dbReference>
<dbReference type="SMART" id="SM00823">
    <property type="entry name" value="PKS_PP"/>
    <property type="match status" value="1"/>
</dbReference>
<feature type="compositionally biased region" description="Polar residues" evidence="4">
    <location>
        <begin position="917"/>
        <end position="932"/>
    </location>
</feature>
<dbReference type="EMBL" id="MU860600">
    <property type="protein sequence ID" value="KAK4233281.1"/>
    <property type="molecule type" value="Genomic_DNA"/>
</dbReference>
<dbReference type="Pfam" id="PF00550">
    <property type="entry name" value="PP-binding"/>
    <property type="match status" value="1"/>
</dbReference>
<evidence type="ECO:0000313" key="6">
    <source>
        <dbReference type="EMBL" id="KAK4233281.1"/>
    </source>
</evidence>
<keyword evidence="2" id="KW-0597">Phosphoprotein</keyword>
<evidence type="ECO:0000313" key="7">
    <source>
        <dbReference type="Proteomes" id="UP001303760"/>
    </source>
</evidence>
<dbReference type="Pfam" id="PF16073">
    <property type="entry name" value="SAT"/>
    <property type="match status" value="1"/>
</dbReference>
<feature type="region of interest" description="Disordered" evidence="4">
    <location>
        <begin position="890"/>
        <end position="932"/>
    </location>
</feature>
<evidence type="ECO:0000256" key="4">
    <source>
        <dbReference type="SAM" id="MobiDB-lite"/>
    </source>
</evidence>
<dbReference type="InterPro" id="IPR036736">
    <property type="entry name" value="ACP-like_sf"/>
</dbReference>
<dbReference type="Gene3D" id="3.40.47.10">
    <property type="match status" value="3"/>
</dbReference>
<comment type="caution">
    <text evidence="6">The sequence shown here is derived from an EMBL/GenBank/DDBJ whole genome shotgun (WGS) entry which is preliminary data.</text>
</comment>
<dbReference type="Pfam" id="PF22621">
    <property type="entry name" value="CurL-like_PKS_C"/>
    <property type="match status" value="1"/>
</dbReference>
<proteinExistence type="predicted"/>
<keyword evidence="1" id="KW-0596">Phosphopantetheine</keyword>
<dbReference type="Gene3D" id="3.40.366.10">
    <property type="entry name" value="Malonyl-Coenzyme A Acyl Carrier Protein, domain 2"/>
    <property type="match status" value="2"/>
</dbReference>
<dbReference type="PROSITE" id="PS52004">
    <property type="entry name" value="KS3_2"/>
    <property type="match status" value="1"/>
</dbReference>
<gene>
    <name evidence="6" type="ORF">C8A03DRAFT_39020</name>
</gene>
<dbReference type="PROSITE" id="PS00012">
    <property type="entry name" value="PHOSPHOPANTETHEINE"/>
    <property type="match status" value="1"/>
</dbReference>
<keyword evidence="3" id="KW-0808">Transferase</keyword>
<dbReference type="SUPFAM" id="SSF52151">
    <property type="entry name" value="FabD/lysophospholipase-like"/>
    <property type="match status" value="1"/>
</dbReference>
<dbReference type="GO" id="GO:0006633">
    <property type="term" value="P:fatty acid biosynthetic process"/>
    <property type="evidence" value="ECO:0007669"/>
    <property type="project" value="TreeGrafter"/>
</dbReference>
<dbReference type="Gene3D" id="3.30.70.3290">
    <property type="match status" value="1"/>
</dbReference>
<dbReference type="PROSITE" id="PS51257">
    <property type="entry name" value="PROKAR_LIPOPROTEIN"/>
    <property type="match status" value="1"/>
</dbReference>
<dbReference type="InterPro" id="IPR020806">
    <property type="entry name" value="PKS_PP-bd"/>
</dbReference>
<reference evidence="6" key="1">
    <citation type="journal article" date="2023" name="Mol. Phylogenet. Evol.">
        <title>Genome-scale phylogeny and comparative genomics of the fungal order Sordariales.</title>
        <authorList>
            <person name="Hensen N."/>
            <person name="Bonometti L."/>
            <person name="Westerberg I."/>
            <person name="Brannstrom I.O."/>
            <person name="Guillou S."/>
            <person name="Cros-Aarteil S."/>
            <person name="Calhoun S."/>
            <person name="Haridas S."/>
            <person name="Kuo A."/>
            <person name="Mondo S."/>
            <person name="Pangilinan J."/>
            <person name="Riley R."/>
            <person name="LaButti K."/>
            <person name="Andreopoulos B."/>
            <person name="Lipzen A."/>
            <person name="Chen C."/>
            <person name="Yan M."/>
            <person name="Daum C."/>
            <person name="Ng V."/>
            <person name="Clum A."/>
            <person name="Steindorff A."/>
            <person name="Ohm R.A."/>
            <person name="Martin F."/>
            <person name="Silar P."/>
            <person name="Natvig D.O."/>
            <person name="Lalanne C."/>
            <person name="Gautier V."/>
            <person name="Ament-Velasquez S.L."/>
            <person name="Kruys A."/>
            <person name="Hutchinson M.I."/>
            <person name="Powell A.J."/>
            <person name="Barry K."/>
            <person name="Miller A.N."/>
            <person name="Grigoriev I.V."/>
            <person name="Debuchy R."/>
            <person name="Gladieux P."/>
            <person name="Hiltunen Thoren M."/>
            <person name="Johannesson H."/>
        </authorList>
    </citation>
    <scope>NUCLEOTIDE SEQUENCE</scope>
    <source>
        <strain evidence="6">CBS 532.94</strain>
    </source>
</reference>
<dbReference type="InterPro" id="IPR014030">
    <property type="entry name" value="Ketoacyl_synth_N"/>
</dbReference>
<dbReference type="AlphaFoldDB" id="A0AAN7H3E8"/>
<dbReference type="Pfam" id="PF00975">
    <property type="entry name" value="Thioesterase"/>
    <property type="match status" value="1"/>
</dbReference>
<protein>
    <recommendedName>
        <fullName evidence="5">Ketosynthase family 3 (KS3) domain-containing protein</fullName>
    </recommendedName>
</protein>
<dbReference type="SUPFAM" id="SSF53901">
    <property type="entry name" value="Thiolase-like"/>
    <property type="match status" value="1"/>
</dbReference>
<dbReference type="InterPro" id="IPR020841">
    <property type="entry name" value="PKS_Beta-ketoAc_synthase_dom"/>
</dbReference>
<evidence type="ECO:0000256" key="3">
    <source>
        <dbReference type="ARBA" id="ARBA00022679"/>
    </source>
</evidence>